<reference evidence="3" key="1">
    <citation type="submission" date="2021-03" db="EMBL/GenBank/DDBJ databases">
        <title>Draft genome sequence of rust myrtle Austropuccinia psidii MF-1, a brazilian biotype.</title>
        <authorList>
            <person name="Quecine M.C."/>
            <person name="Pachon D.M.R."/>
            <person name="Bonatelli M.L."/>
            <person name="Correr F.H."/>
            <person name="Franceschini L.M."/>
            <person name="Leite T.F."/>
            <person name="Margarido G.R.A."/>
            <person name="Almeida C.A."/>
            <person name="Ferrarezi J.A."/>
            <person name="Labate C.A."/>
        </authorList>
    </citation>
    <scope>NUCLEOTIDE SEQUENCE</scope>
    <source>
        <strain evidence="3">MF-1</strain>
    </source>
</reference>
<dbReference type="Proteomes" id="UP000765509">
    <property type="component" value="Unassembled WGS sequence"/>
</dbReference>
<feature type="compositionally biased region" description="Basic and acidic residues" evidence="2">
    <location>
        <begin position="199"/>
        <end position="229"/>
    </location>
</feature>
<feature type="region of interest" description="Disordered" evidence="2">
    <location>
        <begin position="61"/>
        <end position="136"/>
    </location>
</feature>
<feature type="compositionally biased region" description="Low complexity" evidence="2">
    <location>
        <begin position="262"/>
        <end position="296"/>
    </location>
</feature>
<accession>A0A9Q3HMA2</accession>
<comment type="caution">
    <text evidence="3">The sequence shown here is derived from an EMBL/GenBank/DDBJ whole genome shotgun (WGS) entry which is preliminary data.</text>
</comment>
<feature type="coiled-coil region" evidence="1">
    <location>
        <begin position="779"/>
        <end position="806"/>
    </location>
</feature>
<feature type="compositionally biased region" description="Polar residues" evidence="2">
    <location>
        <begin position="442"/>
        <end position="478"/>
    </location>
</feature>
<feature type="compositionally biased region" description="Polar residues" evidence="2">
    <location>
        <begin position="385"/>
        <end position="401"/>
    </location>
</feature>
<sequence>MSNNLKSSSLPHFLNLPLPPIPSIPSLSSSNSNCGQANPLVFKLTLSLDQFNELLKLDSEVEEGEEGGLRIEFDPNGKGKLHLNSNHSLPLNQPNSGQPRTNRPEEIYSHSSSNSSSSSSTTTSINNSTANPSGSPLTALFRIPIGSNIYDLQSHSSNSTNKLNSTHQPKNPLQSNLNSASSSSYQNKKSSYPTPPDSSQREKEKLAGQRLKEKRLEEDRKKKEKKLIVLDDVPPSVSPPIRKTRSTKSKAISKQQPSTKILKNNGLLSSSSKSNLNSTSSQNSSLNQSHSSIINNPPIPPRRALPGSQSGKQLASEQNHLLLSNPSTPLMRSGLDQSAGIKSDSLHAPTSNFKRSSSSKRNLKVQPHLSPPDSNHLKSAPPSEPQSATKLSTSPGLSSLSEEGDTDHPIPEPLPPLNPKSNSKTIQTSIIPSSKRNEHLQTSKSHSRTAQSKPDSNLQSTTRTAPQINHKLPSTQHAPSKKLSAVPTKPTTVRAIENSQDNVGIRVESTSPSKKRSSETLASNDTIAPSRPKKTLKRDAVERKPLKPPSNSLPPPTSTFVATDEDIKKPSITVRKVAVAPTGERTLSSKRSLETEPSTQPKRFRSDEMGSSLPTIRKVARPAEATINGEKDGAHPNGLIKKVKKKKKAKAPIDYTSSEVEEGEEVDDVVMKSTKIKSLVDERLNKQTQPNSNPILTNSTTSEIVSTTTTNSISKKLNHNKAIPIKKKTIVETGEGEEIAEDSKAMVNYKKNRILFHRLKKHYEFVCERLERFKSGKLRISSLEEIQELLEESMGLENELEKIKNRIIWGFQNH</sequence>
<evidence type="ECO:0000256" key="1">
    <source>
        <dbReference type="SAM" id="Coils"/>
    </source>
</evidence>
<feature type="compositionally biased region" description="Polar residues" evidence="2">
    <location>
        <begin position="152"/>
        <end position="169"/>
    </location>
</feature>
<protein>
    <submittedName>
        <fullName evidence="3">Uncharacterized protein</fullName>
    </submittedName>
</protein>
<feature type="compositionally biased region" description="Polar residues" evidence="2">
    <location>
        <begin position="497"/>
        <end position="512"/>
    </location>
</feature>
<evidence type="ECO:0000313" key="4">
    <source>
        <dbReference type="Proteomes" id="UP000765509"/>
    </source>
</evidence>
<name>A0A9Q3HMA2_9BASI</name>
<feature type="compositionally biased region" description="Low complexity" evidence="2">
    <location>
        <begin position="171"/>
        <end position="192"/>
    </location>
</feature>
<organism evidence="3 4">
    <name type="scientific">Austropuccinia psidii MF-1</name>
    <dbReference type="NCBI Taxonomy" id="1389203"/>
    <lineage>
        <taxon>Eukaryota</taxon>
        <taxon>Fungi</taxon>
        <taxon>Dikarya</taxon>
        <taxon>Basidiomycota</taxon>
        <taxon>Pucciniomycotina</taxon>
        <taxon>Pucciniomycetes</taxon>
        <taxon>Pucciniales</taxon>
        <taxon>Sphaerophragmiaceae</taxon>
        <taxon>Austropuccinia</taxon>
    </lineage>
</organism>
<feature type="region of interest" description="Disordered" evidence="2">
    <location>
        <begin position="152"/>
        <end position="612"/>
    </location>
</feature>
<keyword evidence="1" id="KW-0175">Coiled coil</keyword>
<feature type="compositionally biased region" description="Polar residues" evidence="2">
    <location>
        <begin position="307"/>
        <end position="330"/>
    </location>
</feature>
<feature type="compositionally biased region" description="Basic and acidic residues" evidence="2">
    <location>
        <begin position="67"/>
        <end position="77"/>
    </location>
</feature>
<dbReference type="AlphaFoldDB" id="A0A9Q3HMA2"/>
<feature type="compositionally biased region" description="Polar residues" evidence="2">
    <location>
        <begin position="249"/>
        <end position="261"/>
    </location>
</feature>
<evidence type="ECO:0000256" key="2">
    <source>
        <dbReference type="SAM" id="MobiDB-lite"/>
    </source>
</evidence>
<keyword evidence="4" id="KW-1185">Reference proteome</keyword>
<feature type="compositionally biased region" description="Low complexity" evidence="2">
    <location>
        <begin position="82"/>
        <end position="96"/>
    </location>
</feature>
<evidence type="ECO:0000313" key="3">
    <source>
        <dbReference type="EMBL" id="MBW0506815.1"/>
    </source>
</evidence>
<dbReference type="OrthoDB" id="2507857at2759"/>
<feature type="compositionally biased region" description="Polar residues" evidence="2">
    <location>
        <begin position="585"/>
        <end position="601"/>
    </location>
</feature>
<gene>
    <name evidence="3" type="ORF">O181_046530</name>
</gene>
<proteinExistence type="predicted"/>
<feature type="compositionally biased region" description="Low complexity" evidence="2">
    <location>
        <begin position="109"/>
        <end position="133"/>
    </location>
</feature>
<feature type="compositionally biased region" description="Pro residues" evidence="2">
    <location>
        <begin position="547"/>
        <end position="557"/>
    </location>
</feature>
<feature type="compositionally biased region" description="Polar residues" evidence="2">
    <location>
        <begin position="425"/>
        <end position="434"/>
    </location>
</feature>
<dbReference type="EMBL" id="AVOT02019323">
    <property type="protein sequence ID" value="MBW0506815.1"/>
    <property type="molecule type" value="Genomic_DNA"/>
</dbReference>